<dbReference type="PANTHER" id="PTHR39175">
    <property type="entry name" value="FAMILY PROTEIN, PUTATIVE (AFU_ORTHOLOGUE AFUA_3G15060)-RELATED"/>
    <property type="match status" value="1"/>
</dbReference>
<evidence type="ECO:0000313" key="2">
    <source>
        <dbReference type="EMBL" id="RBO98885.1"/>
    </source>
</evidence>
<accession>A0A366E9X0</accession>
<organism evidence="2 3">
    <name type="scientific">Pseudochrobactrum asaccharolyticum</name>
    <dbReference type="NCBI Taxonomy" id="354351"/>
    <lineage>
        <taxon>Bacteria</taxon>
        <taxon>Pseudomonadati</taxon>
        <taxon>Pseudomonadota</taxon>
        <taxon>Alphaproteobacteria</taxon>
        <taxon>Hyphomicrobiales</taxon>
        <taxon>Brucellaceae</taxon>
        <taxon>Pseudochrobactrum</taxon>
    </lineage>
</organism>
<evidence type="ECO:0000313" key="3">
    <source>
        <dbReference type="Proteomes" id="UP000252893"/>
    </source>
</evidence>
<keyword evidence="2" id="KW-0560">Oxidoreductase</keyword>
<name>A0A366E9X0_9HYPH</name>
<gene>
    <name evidence="2" type="ORF">DFR47_101488</name>
</gene>
<dbReference type="Gene3D" id="3.10.180.10">
    <property type="entry name" value="2,3-Dihydroxybiphenyl 1,2-Dioxygenase, domain 1"/>
    <property type="match status" value="1"/>
</dbReference>
<dbReference type="GO" id="GO:0051213">
    <property type="term" value="F:dioxygenase activity"/>
    <property type="evidence" value="ECO:0007669"/>
    <property type="project" value="UniProtKB-KW"/>
</dbReference>
<dbReference type="PROSITE" id="PS51819">
    <property type="entry name" value="VOC"/>
    <property type="match status" value="1"/>
</dbReference>
<dbReference type="GO" id="GO:0016829">
    <property type="term" value="F:lyase activity"/>
    <property type="evidence" value="ECO:0007669"/>
    <property type="project" value="UniProtKB-KW"/>
</dbReference>
<dbReference type="EMBL" id="QNRH01000001">
    <property type="protein sequence ID" value="RBO98885.1"/>
    <property type="molecule type" value="Genomic_DNA"/>
</dbReference>
<dbReference type="PANTHER" id="PTHR39175:SF1">
    <property type="entry name" value="FAMILY PROTEIN, PUTATIVE (AFU_ORTHOLOGUE AFUA_3G15060)-RELATED"/>
    <property type="match status" value="1"/>
</dbReference>
<dbReference type="AlphaFoldDB" id="A0A366E9X0"/>
<protein>
    <submittedName>
        <fullName evidence="2">Catechol 2,3-dioxygenase-like lactoylglutathione lyase family enzyme</fullName>
    </submittedName>
</protein>
<dbReference type="InterPro" id="IPR037523">
    <property type="entry name" value="VOC_core"/>
</dbReference>
<dbReference type="Proteomes" id="UP000252893">
    <property type="component" value="Unassembled WGS sequence"/>
</dbReference>
<evidence type="ECO:0000259" key="1">
    <source>
        <dbReference type="PROSITE" id="PS51819"/>
    </source>
</evidence>
<dbReference type="OrthoDB" id="9813630at2"/>
<dbReference type="InterPro" id="IPR004360">
    <property type="entry name" value="Glyas_Fos-R_dOase_dom"/>
</dbReference>
<keyword evidence="2" id="KW-0223">Dioxygenase</keyword>
<keyword evidence="3" id="KW-1185">Reference proteome</keyword>
<dbReference type="RefSeq" id="WP_113942795.1">
    <property type="nucleotide sequence ID" value="NZ_JBHEEG010000003.1"/>
</dbReference>
<feature type="domain" description="VOC" evidence="1">
    <location>
        <begin position="5"/>
        <end position="119"/>
    </location>
</feature>
<keyword evidence="2" id="KW-0456">Lyase</keyword>
<comment type="caution">
    <text evidence="2">The sequence shown here is derived from an EMBL/GenBank/DDBJ whole genome shotgun (WGS) entry which is preliminary data.</text>
</comment>
<reference evidence="2 3" key="1">
    <citation type="submission" date="2018-06" db="EMBL/GenBank/DDBJ databases">
        <title>Genomic Encyclopedia of Type Strains, Phase IV (KMG-IV): sequencing the most valuable type-strain genomes for metagenomic binning, comparative biology and taxonomic classification.</title>
        <authorList>
            <person name="Goeker M."/>
        </authorList>
    </citation>
    <scope>NUCLEOTIDE SEQUENCE [LARGE SCALE GENOMIC DNA]</scope>
    <source>
        <strain evidence="2 3">DSM 25619</strain>
    </source>
</reference>
<dbReference type="SUPFAM" id="SSF54593">
    <property type="entry name" value="Glyoxalase/Bleomycin resistance protein/Dihydroxybiphenyl dioxygenase"/>
    <property type="match status" value="1"/>
</dbReference>
<dbReference type="InterPro" id="IPR029068">
    <property type="entry name" value="Glyas_Bleomycin-R_OHBP_Dase"/>
</dbReference>
<sequence>MPILGLDHIQLAMPAGGEDKARAFYAQILGMGEVTKPDNLIERGGCWFELGTVKVHLGVERGFAPAQKAHPAFLVDDLAAFLTMLAQHQVEATEDEPLIGYLRAYINDPFGNRIELMQKL</sequence>
<proteinExistence type="predicted"/>
<dbReference type="Pfam" id="PF00903">
    <property type="entry name" value="Glyoxalase"/>
    <property type="match status" value="1"/>
</dbReference>